<dbReference type="InterPro" id="IPR014729">
    <property type="entry name" value="Rossmann-like_a/b/a_fold"/>
</dbReference>
<dbReference type="SUPFAM" id="SSF52402">
    <property type="entry name" value="Adenine nucleotide alpha hydrolases-like"/>
    <property type="match status" value="1"/>
</dbReference>
<dbReference type="NCBIfam" id="TIGR03573">
    <property type="entry name" value="WbuX"/>
    <property type="match status" value="1"/>
</dbReference>
<dbReference type="AlphaFoldDB" id="A0A8J7V1H0"/>
<proteinExistence type="predicted"/>
<evidence type="ECO:0000313" key="2">
    <source>
        <dbReference type="Proteomes" id="UP000672602"/>
    </source>
</evidence>
<dbReference type="RefSeq" id="WP_210680637.1">
    <property type="nucleotide sequence ID" value="NZ_JAGMWN010000001.1"/>
</dbReference>
<keyword evidence="2" id="KW-1185">Reference proteome</keyword>
<name>A0A8J7V1H0_9PROT</name>
<comment type="caution">
    <text evidence="1">The sequence shown here is derived from an EMBL/GenBank/DDBJ whole genome shotgun (WGS) entry which is preliminary data.</text>
</comment>
<gene>
    <name evidence="1" type="ORF">KAJ83_03660</name>
</gene>
<evidence type="ECO:0000313" key="1">
    <source>
        <dbReference type="EMBL" id="MBP5856091.1"/>
    </source>
</evidence>
<reference evidence="1" key="1">
    <citation type="submission" date="2021-04" db="EMBL/GenBank/DDBJ databases">
        <authorList>
            <person name="Zhang D.-C."/>
        </authorList>
    </citation>
    <scope>NUCLEOTIDE SEQUENCE</scope>
    <source>
        <strain evidence="1">CGMCC 1.15697</strain>
    </source>
</reference>
<accession>A0A8J7V1H0</accession>
<protein>
    <submittedName>
        <fullName evidence="1">N-acetyl sugar amidotransferase</fullName>
    </submittedName>
</protein>
<dbReference type="InterPro" id="IPR020022">
    <property type="entry name" value="N-acetyl_sugar_amidoTrfase"/>
</dbReference>
<dbReference type="EMBL" id="JAGMWN010000001">
    <property type="protein sequence ID" value="MBP5856091.1"/>
    <property type="molecule type" value="Genomic_DNA"/>
</dbReference>
<dbReference type="Gene3D" id="3.40.50.620">
    <property type="entry name" value="HUPs"/>
    <property type="match status" value="1"/>
</dbReference>
<dbReference type="Proteomes" id="UP000672602">
    <property type="component" value="Unassembled WGS sequence"/>
</dbReference>
<sequence>MRYCQVCILPDTRPGIEIDAEGVCTACHGHRDKEERIDWTARAAAFEQLVAETKARSAGGYDCIVPVSGGKDSWYQIIKAQEYGLKPLGVTWRTPARTEIGQRNLDHMVRKLGIDHIDFTIDPEVERKFMIAAYEDKGATGLPMHMALFAIPITLAVRLRIPLIVWGENPQLEYGGNEVERLADTLDADWLARHGCLQSTDADYWVGREGLTESDLVPYRFPRDPDFQPRSIFLGAFFKWDSFENTRIAASRGFAHDEGDLKTGSWAFADIDCHFISLHHFLKWYKFGITRSFDNLSVQIRRGDMSRAEAIRHLAETGMQVPEEDIRRFCAFARRPVEWFWEVAEGFRNRDIWVRENGAWKIPGFLIEGWRWQ</sequence>
<organism evidence="1 2">
    <name type="scientific">Marivibrio halodurans</name>
    <dbReference type="NCBI Taxonomy" id="2039722"/>
    <lineage>
        <taxon>Bacteria</taxon>
        <taxon>Pseudomonadati</taxon>
        <taxon>Pseudomonadota</taxon>
        <taxon>Alphaproteobacteria</taxon>
        <taxon>Rhodospirillales</taxon>
        <taxon>Rhodospirillaceae</taxon>
        <taxon>Marivibrio</taxon>
    </lineage>
</organism>